<feature type="transmembrane region" description="Helical" evidence="2">
    <location>
        <begin position="43"/>
        <end position="64"/>
    </location>
</feature>
<keyword evidence="2" id="KW-1133">Transmembrane helix</keyword>
<name>A0A563ELP9_9PSEU</name>
<evidence type="ECO:0000313" key="3">
    <source>
        <dbReference type="EMBL" id="TWP48019.1"/>
    </source>
</evidence>
<sequence length="253" mass="26484">MMDPQHLTHGLQQLADEVEPRPVDVTAVIAIAKARTKARRSTAAAGLGTVAIVGAMAAVMSTVAPSQPPPPATSSSASSTPAQPPAPGPDDRSRKLDEQFATAHLIPSQYTVEPNPQHGPVALVFSGSQGPKEKNYTAGALLKNAQGQATIQVWVLKNPPGTPLGHYHGQVFGPCQDGDKNCVRHTLPDGTVATTQVNARPPAITLSSTLTAQRPDGTYIQVITNVRDGDPPDMPVPPLTAEELIAFATAFTY</sequence>
<dbReference type="EMBL" id="VOBR01000023">
    <property type="protein sequence ID" value="TWP48019.1"/>
    <property type="molecule type" value="Genomic_DNA"/>
</dbReference>
<keyword evidence="2" id="KW-0472">Membrane</keyword>
<feature type="region of interest" description="Disordered" evidence="1">
    <location>
        <begin position="63"/>
        <end position="94"/>
    </location>
</feature>
<evidence type="ECO:0000313" key="4">
    <source>
        <dbReference type="Proteomes" id="UP000316639"/>
    </source>
</evidence>
<proteinExistence type="predicted"/>
<keyword evidence="4" id="KW-1185">Reference proteome</keyword>
<dbReference type="OrthoDB" id="3677168at2"/>
<keyword evidence="2" id="KW-0812">Transmembrane</keyword>
<comment type="caution">
    <text evidence="3">The sequence shown here is derived from an EMBL/GenBank/DDBJ whole genome shotgun (WGS) entry which is preliminary data.</text>
</comment>
<evidence type="ECO:0000256" key="2">
    <source>
        <dbReference type="SAM" id="Phobius"/>
    </source>
</evidence>
<organism evidence="3 4">
    <name type="scientific">Lentzea tibetensis</name>
    <dbReference type="NCBI Taxonomy" id="2591470"/>
    <lineage>
        <taxon>Bacteria</taxon>
        <taxon>Bacillati</taxon>
        <taxon>Actinomycetota</taxon>
        <taxon>Actinomycetes</taxon>
        <taxon>Pseudonocardiales</taxon>
        <taxon>Pseudonocardiaceae</taxon>
        <taxon>Lentzea</taxon>
    </lineage>
</organism>
<protein>
    <submittedName>
        <fullName evidence="3">Uncharacterized protein</fullName>
    </submittedName>
</protein>
<accession>A0A563ELP9</accession>
<evidence type="ECO:0000256" key="1">
    <source>
        <dbReference type="SAM" id="MobiDB-lite"/>
    </source>
</evidence>
<reference evidence="3 4" key="1">
    <citation type="submission" date="2019-07" db="EMBL/GenBank/DDBJ databases">
        <title>Lentzea xizangensis sp. nov., isolated from Qinghai-Tibetan Plateau Soils.</title>
        <authorList>
            <person name="Huang J."/>
        </authorList>
    </citation>
    <scope>NUCLEOTIDE SEQUENCE [LARGE SCALE GENOMIC DNA]</scope>
    <source>
        <strain evidence="3 4">FXJ1.1311</strain>
    </source>
</reference>
<dbReference type="Proteomes" id="UP000316639">
    <property type="component" value="Unassembled WGS sequence"/>
</dbReference>
<dbReference type="RefSeq" id="WP_146357152.1">
    <property type="nucleotide sequence ID" value="NZ_VOBR01000023.1"/>
</dbReference>
<dbReference type="AlphaFoldDB" id="A0A563ELP9"/>
<gene>
    <name evidence="3" type="ORF">FKR81_30615</name>
</gene>